<keyword evidence="1" id="KW-0472">Membrane</keyword>
<comment type="caution">
    <text evidence="2">The sequence shown here is derived from an EMBL/GenBank/DDBJ whole genome shotgun (WGS) entry which is preliminary data.</text>
</comment>
<feature type="transmembrane region" description="Helical" evidence="1">
    <location>
        <begin position="59"/>
        <end position="79"/>
    </location>
</feature>
<evidence type="ECO:0000313" key="3">
    <source>
        <dbReference type="Proteomes" id="UP000783253"/>
    </source>
</evidence>
<keyword evidence="1" id="KW-1133">Transmembrane helix</keyword>
<proteinExistence type="predicted"/>
<evidence type="ECO:0000313" key="2">
    <source>
        <dbReference type="EMBL" id="MBX7459035.1"/>
    </source>
</evidence>
<sequence>MARTSSGSKFVGLVLFGPVIIAVVSVLAMLFGAAAGWLAGLIFPQVFERLTTLIFGEEIPAWQLGAMLGFIATFLRTSFPNRR</sequence>
<reference evidence="2 3" key="1">
    <citation type="submission" date="2021-08" db="EMBL/GenBank/DDBJ databases">
        <title>Comparative Genomics Analysis of the Genus Qipengyuania Reveals Extensive Genetic Diversity and Metabolic Versatility, Including the Description of Fifteen Novel Species.</title>
        <authorList>
            <person name="Liu Y."/>
        </authorList>
    </citation>
    <scope>NUCLEOTIDE SEQUENCE [LARGE SCALE GENOMIC DNA]</scope>
    <source>
        <strain evidence="2 3">1NDH17</strain>
    </source>
</reference>
<keyword evidence="3" id="KW-1185">Reference proteome</keyword>
<name>A0ABS7IZN2_9SPHN</name>
<dbReference type="RefSeq" id="WP_040966238.1">
    <property type="nucleotide sequence ID" value="NZ_JAIGNK010000004.1"/>
</dbReference>
<organism evidence="2 3">
    <name type="scientific">Qipengyuania polymorpha</name>
    <dbReference type="NCBI Taxonomy" id="2867234"/>
    <lineage>
        <taxon>Bacteria</taxon>
        <taxon>Pseudomonadati</taxon>
        <taxon>Pseudomonadota</taxon>
        <taxon>Alphaproteobacteria</taxon>
        <taxon>Sphingomonadales</taxon>
        <taxon>Erythrobacteraceae</taxon>
        <taxon>Qipengyuania</taxon>
    </lineage>
</organism>
<protein>
    <submittedName>
        <fullName evidence="2">Uncharacterized protein</fullName>
    </submittedName>
</protein>
<keyword evidence="1" id="KW-0812">Transmembrane</keyword>
<gene>
    <name evidence="2" type="ORF">K3152_12315</name>
</gene>
<dbReference type="EMBL" id="JAIGNK010000004">
    <property type="protein sequence ID" value="MBX7459035.1"/>
    <property type="molecule type" value="Genomic_DNA"/>
</dbReference>
<evidence type="ECO:0000256" key="1">
    <source>
        <dbReference type="SAM" id="Phobius"/>
    </source>
</evidence>
<accession>A0ABS7IZN2</accession>
<dbReference type="Proteomes" id="UP000783253">
    <property type="component" value="Unassembled WGS sequence"/>
</dbReference>
<feature type="transmembrane region" description="Helical" evidence="1">
    <location>
        <begin position="12"/>
        <end position="39"/>
    </location>
</feature>